<dbReference type="InterPro" id="IPR002938">
    <property type="entry name" value="FAD-bd"/>
</dbReference>
<dbReference type="Pfam" id="PF01494">
    <property type="entry name" value="FAD_binding_3"/>
    <property type="match status" value="1"/>
</dbReference>
<evidence type="ECO:0000256" key="1">
    <source>
        <dbReference type="SAM" id="MobiDB-lite"/>
    </source>
</evidence>
<sequence length="476" mass="52231">MKRAVVIGAAMTGLVAARALSETHDEVVVLDRDSLPGDAVPRTGTPQARHLHGLLARGRDLLEEMFPGLSAELLSLGATSADLQHDICWTLDGHPMHRARSGLEGLSMSRALLENRVRARVAALPKVRIQERREVEGLTAHAGRVTEVRVVRLDEDNLREEIGADLVVDASGRGSRSPVWLEELGYERPAEEAVRIGMTYATRHFHREPHHLPEGKGAVVSLSVDNPRGGALAREEGDRWIVTLAGILGDEPPLDDAGFHAFAATLHDPRIAGLIATAKPLEKAVRARFPASVRRRYEHLERFPDGYLVMGDAVCSFNPVYSQGMTVAAEEARVLRTCLLKGDRDLACRFFQEIKRVIDVPWLMATGGDLRFDGVEGRRSPVLRLANAYLGSLGNALERDPAVGRTMLRVANLLDPPHRLFSPPILLRVLRANVRPGQARPGPGVDRPNQKAPHSPDTRGRTGNREHDGPRSPGRR</sequence>
<feature type="region of interest" description="Disordered" evidence="1">
    <location>
        <begin position="436"/>
        <end position="476"/>
    </location>
</feature>
<reference evidence="3 4" key="1">
    <citation type="submission" date="2019-10" db="EMBL/GenBank/DDBJ databases">
        <title>Actinomadura rubteroloni sp. nov. and Actinomadura macrotermitis sp. nov., isolated from the gut of fungus growing-termite Macrotermes natalensis.</title>
        <authorList>
            <person name="Benndorf R."/>
            <person name="Martin K."/>
            <person name="Kuefner M."/>
            <person name="De Beer W."/>
            <person name="Kaster A.-K."/>
            <person name="Vollmers J."/>
            <person name="Poulsen M."/>
            <person name="Beemelmanns C."/>
        </authorList>
    </citation>
    <scope>NUCLEOTIDE SEQUENCE [LARGE SCALE GENOMIC DNA]</scope>
    <source>
        <strain evidence="3 4">RB68</strain>
    </source>
</reference>
<proteinExistence type="predicted"/>
<dbReference type="GO" id="GO:0071949">
    <property type="term" value="F:FAD binding"/>
    <property type="evidence" value="ECO:0007669"/>
    <property type="project" value="InterPro"/>
</dbReference>
<feature type="compositionally biased region" description="Basic and acidic residues" evidence="1">
    <location>
        <begin position="454"/>
        <end position="470"/>
    </location>
</feature>
<organism evidence="3 4">
    <name type="scientific">Actinomadura macrotermitis</name>
    <dbReference type="NCBI Taxonomy" id="2585200"/>
    <lineage>
        <taxon>Bacteria</taxon>
        <taxon>Bacillati</taxon>
        <taxon>Actinomycetota</taxon>
        <taxon>Actinomycetes</taxon>
        <taxon>Streptosporangiales</taxon>
        <taxon>Thermomonosporaceae</taxon>
        <taxon>Actinomadura</taxon>
    </lineage>
</organism>
<evidence type="ECO:0000313" key="3">
    <source>
        <dbReference type="EMBL" id="MQY05078.1"/>
    </source>
</evidence>
<keyword evidence="4" id="KW-1185">Reference proteome</keyword>
<evidence type="ECO:0000313" key="4">
    <source>
        <dbReference type="Proteomes" id="UP000487268"/>
    </source>
</evidence>
<dbReference type="AlphaFoldDB" id="A0A7K0BV57"/>
<dbReference type="PANTHER" id="PTHR43422:SF3">
    <property type="entry name" value="THIAMINE THIAZOLE SYNTHASE"/>
    <property type="match status" value="1"/>
</dbReference>
<comment type="caution">
    <text evidence="3">The sequence shown here is derived from an EMBL/GenBank/DDBJ whole genome shotgun (WGS) entry which is preliminary data.</text>
</comment>
<dbReference type="SUPFAM" id="SSF51905">
    <property type="entry name" value="FAD/NAD(P)-binding domain"/>
    <property type="match status" value="1"/>
</dbReference>
<dbReference type="EMBL" id="WEGH01000002">
    <property type="protein sequence ID" value="MQY05078.1"/>
    <property type="molecule type" value="Genomic_DNA"/>
</dbReference>
<evidence type="ECO:0000259" key="2">
    <source>
        <dbReference type="Pfam" id="PF01494"/>
    </source>
</evidence>
<dbReference type="Gene3D" id="3.50.50.60">
    <property type="entry name" value="FAD/NAD(P)-binding domain"/>
    <property type="match status" value="1"/>
</dbReference>
<dbReference type="PANTHER" id="PTHR43422">
    <property type="entry name" value="THIAMINE THIAZOLE SYNTHASE"/>
    <property type="match status" value="1"/>
</dbReference>
<name>A0A7K0BV57_9ACTN</name>
<accession>A0A7K0BV57</accession>
<feature type="domain" description="FAD-binding" evidence="2">
    <location>
        <begin position="4"/>
        <end position="339"/>
    </location>
</feature>
<protein>
    <recommendedName>
        <fullName evidence="2">FAD-binding domain-containing protein</fullName>
    </recommendedName>
</protein>
<gene>
    <name evidence="3" type="ORF">ACRB68_31420</name>
</gene>
<dbReference type="InterPro" id="IPR036188">
    <property type="entry name" value="FAD/NAD-bd_sf"/>
</dbReference>
<dbReference type="Proteomes" id="UP000487268">
    <property type="component" value="Unassembled WGS sequence"/>
</dbReference>